<evidence type="ECO:0000259" key="2">
    <source>
        <dbReference type="Pfam" id="PF00156"/>
    </source>
</evidence>
<dbReference type="Proteomes" id="UP000780875">
    <property type="component" value="Unassembled WGS sequence"/>
</dbReference>
<dbReference type="Pfam" id="PF00156">
    <property type="entry name" value="Pribosyltran"/>
    <property type="match status" value="1"/>
</dbReference>
<dbReference type="PANTHER" id="PTHR47505:SF1">
    <property type="entry name" value="DNA UTILIZATION PROTEIN YHGH"/>
    <property type="match status" value="1"/>
</dbReference>
<gene>
    <name evidence="3" type="ORF">K8U61_04025</name>
</gene>
<dbReference type="RefSeq" id="WP_224121676.1">
    <property type="nucleotide sequence ID" value="NZ_JAIQZJ010000001.1"/>
</dbReference>
<reference evidence="3 4" key="1">
    <citation type="submission" date="2021-09" db="EMBL/GenBank/DDBJ databases">
        <title>Whole genome sequence of Nocardioides sp. GBK3QG-3.</title>
        <authorList>
            <person name="Tuo L."/>
        </authorList>
    </citation>
    <scope>NUCLEOTIDE SEQUENCE [LARGE SCALE GENOMIC DNA]</scope>
    <source>
        <strain evidence="3 4">GBK3QG-3</strain>
    </source>
</reference>
<accession>A0ABS7U8M7</accession>
<evidence type="ECO:0000313" key="4">
    <source>
        <dbReference type="Proteomes" id="UP000780875"/>
    </source>
</evidence>
<keyword evidence="4" id="KW-1185">Reference proteome</keyword>
<dbReference type="InterPro" id="IPR000836">
    <property type="entry name" value="PRTase_dom"/>
</dbReference>
<feature type="domain" description="Phosphoribosyltransferase" evidence="2">
    <location>
        <begin position="196"/>
        <end position="238"/>
    </location>
</feature>
<name>A0ABS7U8M7_9ACTN</name>
<dbReference type="EMBL" id="JAIQZJ010000001">
    <property type="protein sequence ID" value="MBZ5737321.1"/>
    <property type="molecule type" value="Genomic_DNA"/>
</dbReference>
<proteinExistence type="inferred from homology"/>
<sequence length="255" mass="26094">MAGSGFRDVVDGGVDLLLGGRCVGCARPGRVLCEPCAATLPDSLPDGGRPAWPTPVPAGLVPPWAAGEYAGVVRAMVVGHKERRLLGLRPPLARLLAVAVAAAVADLPPGPVVLVPVPSRRGSARARGHDPLGAVTRAAGRRLRAEGRDVRVAPLLRSRSGVVDQAGLDAAARAANLASSMCCPTGPLRRLAARTPAARVVVCDDVITTGATLREAQRALEGVGLTVVAAAAVAATRRRSSGRDLRPLSSLEGRV</sequence>
<evidence type="ECO:0000256" key="1">
    <source>
        <dbReference type="ARBA" id="ARBA00008007"/>
    </source>
</evidence>
<protein>
    <submittedName>
        <fullName evidence="3">ComF family protein</fullName>
    </submittedName>
</protein>
<dbReference type="CDD" id="cd06223">
    <property type="entry name" value="PRTases_typeI"/>
    <property type="match status" value="1"/>
</dbReference>
<organism evidence="3 4">
    <name type="scientific">Nocardioides mangrovi</name>
    <dbReference type="NCBI Taxonomy" id="2874580"/>
    <lineage>
        <taxon>Bacteria</taxon>
        <taxon>Bacillati</taxon>
        <taxon>Actinomycetota</taxon>
        <taxon>Actinomycetes</taxon>
        <taxon>Propionibacteriales</taxon>
        <taxon>Nocardioidaceae</taxon>
        <taxon>Nocardioides</taxon>
    </lineage>
</organism>
<dbReference type="SUPFAM" id="SSF53271">
    <property type="entry name" value="PRTase-like"/>
    <property type="match status" value="1"/>
</dbReference>
<dbReference type="InterPro" id="IPR051910">
    <property type="entry name" value="ComF/GntX_DNA_util-trans"/>
</dbReference>
<dbReference type="PANTHER" id="PTHR47505">
    <property type="entry name" value="DNA UTILIZATION PROTEIN YHGH"/>
    <property type="match status" value="1"/>
</dbReference>
<comment type="caution">
    <text evidence="3">The sequence shown here is derived from an EMBL/GenBank/DDBJ whole genome shotgun (WGS) entry which is preliminary data.</text>
</comment>
<comment type="similarity">
    <text evidence="1">Belongs to the ComF/GntX family.</text>
</comment>
<dbReference type="Gene3D" id="3.40.50.2020">
    <property type="match status" value="1"/>
</dbReference>
<dbReference type="InterPro" id="IPR029057">
    <property type="entry name" value="PRTase-like"/>
</dbReference>
<evidence type="ECO:0000313" key="3">
    <source>
        <dbReference type="EMBL" id="MBZ5737321.1"/>
    </source>
</evidence>